<dbReference type="InterPro" id="IPR036259">
    <property type="entry name" value="MFS_trans_sf"/>
</dbReference>
<keyword evidence="1" id="KW-0812">Transmembrane</keyword>
<dbReference type="AlphaFoldDB" id="A0A4R4DWS8"/>
<feature type="transmembrane region" description="Helical" evidence="1">
    <location>
        <begin position="7"/>
        <end position="24"/>
    </location>
</feature>
<evidence type="ECO:0000313" key="3">
    <source>
        <dbReference type="Proteomes" id="UP000295418"/>
    </source>
</evidence>
<name>A0A4R4DWS8_9BACL</name>
<feature type="transmembrane region" description="Helical" evidence="1">
    <location>
        <begin position="96"/>
        <end position="116"/>
    </location>
</feature>
<accession>A0A4R4DWS8</accession>
<comment type="caution">
    <text evidence="2">The sequence shown here is derived from an EMBL/GenBank/DDBJ whole genome shotgun (WGS) entry which is preliminary data.</text>
</comment>
<dbReference type="SUPFAM" id="SSF103473">
    <property type="entry name" value="MFS general substrate transporter"/>
    <property type="match status" value="1"/>
</dbReference>
<reference evidence="2 3" key="1">
    <citation type="submission" date="2019-03" db="EMBL/GenBank/DDBJ databases">
        <authorList>
            <person name="Kim M.K.M."/>
        </authorList>
    </citation>
    <scope>NUCLEOTIDE SEQUENCE [LARGE SCALE GENOMIC DNA]</scope>
    <source>
        <strain evidence="2 3">18JY21-1</strain>
    </source>
</reference>
<evidence type="ECO:0000313" key="2">
    <source>
        <dbReference type="EMBL" id="TCZ68611.1"/>
    </source>
</evidence>
<evidence type="ECO:0000256" key="1">
    <source>
        <dbReference type="SAM" id="Phobius"/>
    </source>
</evidence>
<feature type="non-terminal residue" evidence="2">
    <location>
        <position position="1"/>
    </location>
</feature>
<sequence length="131" mass="14003">RAMAFSRILYGPAVILMALAPAANNSDSQYIALIFVIVGQLFYGFAMGIEGPLEMGYRQYVTPSHLQGRMNATLRSINRSAVVIGAPLGGTLAEGLGFITSLCISIAGLALCGLWFSLSSMRKAQIEDDEI</sequence>
<keyword evidence="1" id="KW-0472">Membrane</keyword>
<keyword evidence="3" id="KW-1185">Reference proteome</keyword>
<feature type="transmembrane region" description="Helical" evidence="1">
    <location>
        <begin position="30"/>
        <end position="51"/>
    </location>
</feature>
<protein>
    <submittedName>
        <fullName evidence="2">MFS transporter</fullName>
    </submittedName>
</protein>
<proteinExistence type="predicted"/>
<dbReference type="EMBL" id="SKFG01000059">
    <property type="protein sequence ID" value="TCZ68611.1"/>
    <property type="molecule type" value="Genomic_DNA"/>
</dbReference>
<dbReference type="Gene3D" id="1.20.1250.20">
    <property type="entry name" value="MFS general substrate transporter like domains"/>
    <property type="match status" value="1"/>
</dbReference>
<gene>
    <name evidence="2" type="ORF">E0485_24240</name>
</gene>
<organism evidence="2 3">
    <name type="scientific">Paenibacillus albiflavus</name>
    <dbReference type="NCBI Taxonomy" id="2545760"/>
    <lineage>
        <taxon>Bacteria</taxon>
        <taxon>Bacillati</taxon>
        <taxon>Bacillota</taxon>
        <taxon>Bacilli</taxon>
        <taxon>Bacillales</taxon>
        <taxon>Paenibacillaceae</taxon>
        <taxon>Paenibacillus</taxon>
    </lineage>
</organism>
<dbReference type="Proteomes" id="UP000295418">
    <property type="component" value="Unassembled WGS sequence"/>
</dbReference>
<keyword evidence="1" id="KW-1133">Transmembrane helix</keyword>